<dbReference type="InterPro" id="IPR011545">
    <property type="entry name" value="DEAD/DEAH_box_helicase_dom"/>
</dbReference>
<dbReference type="SMART" id="SM00487">
    <property type="entry name" value="DEXDc"/>
    <property type="match status" value="1"/>
</dbReference>
<dbReference type="CDD" id="cd17990">
    <property type="entry name" value="DEXHc_HrpB"/>
    <property type="match status" value="1"/>
</dbReference>
<dbReference type="PANTHER" id="PTHR43519">
    <property type="entry name" value="ATP-DEPENDENT RNA HELICASE HRPB"/>
    <property type="match status" value="1"/>
</dbReference>
<dbReference type="InterPro" id="IPR007502">
    <property type="entry name" value="Helicase-assoc_dom"/>
</dbReference>
<dbReference type="InterPro" id="IPR014001">
    <property type="entry name" value="Helicase_ATP-bd"/>
</dbReference>
<dbReference type="Pfam" id="PF00271">
    <property type="entry name" value="Helicase_C"/>
    <property type="match status" value="1"/>
</dbReference>
<dbReference type="Pfam" id="PF08482">
    <property type="entry name" value="HrpB_C"/>
    <property type="match status" value="1"/>
</dbReference>
<dbReference type="GO" id="GO:0016787">
    <property type="term" value="F:hydrolase activity"/>
    <property type="evidence" value="ECO:0007669"/>
    <property type="project" value="UniProtKB-KW"/>
</dbReference>
<accession>A0ABX0UUD1</accession>
<evidence type="ECO:0000259" key="5">
    <source>
        <dbReference type="PROSITE" id="PS51192"/>
    </source>
</evidence>
<reference evidence="7 8" key="1">
    <citation type="submission" date="2020-03" db="EMBL/GenBank/DDBJ databases">
        <title>Genomic Encyclopedia of Type Strains, Phase IV (KMG-IV): sequencing the most valuable type-strain genomes for metagenomic binning, comparative biology and taxonomic classification.</title>
        <authorList>
            <person name="Goeker M."/>
        </authorList>
    </citation>
    <scope>NUCLEOTIDE SEQUENCE [LARGE SCALE GENOMIC DNA]</scope>
    <source>
        <strain evidence="7 8">DSM 103870</strain>
    </source>
</reference>
<dbReference type="InterPro" id="IPR049614">
    <property type="entry name" value="HrpB_DEXH"/>
</dbReference>
<evidence type="ECO:0000256" key="3">
    <source>
        <dbReference type="ARBA" id="ARBA00022806"/>
    </source>
</evidence>
<keyword evidence="1" id="KW-0547">Nucleotide-binding</keyword>
<dbReference type="GO" id="GO:0003724">
    <property type="term" value="F:RNA helicase activity"/>
    <property type="evidence" value="ECO:0007669"/>
    <property type="project" value="UniProtKB-EC"/>
</dbReference>
<dbReference type="Gene3D" id="3.40.50.300">
    <property type="entry name" value="P-loop containing nucleotide triphosphate hydrolases"/>
    <property type="match status" value="2"/>
</dbReference>
<dbReference type="Proteomes" id="UP001429580">
    <property type="component" value="Unassembled WGS sequence"/>
</dbReference>
<dbReference type="EMBL" id="JAASQI010000001">
    <property type="protein sequence ID" value="NIJ56573.1"/>
    <property type="molecule type" value="Genomic_DNA"/>
</dbReference>
<gene>
    <name evidence="7" type="ORF">FHS82_000386</name>
</gene>
<dbReference type="EC" id="3.6.4.13" evidence="7"/>
<evidence type="ECO:0000256" key="4">
    <source>
        <dbReference type="ARBA" id="ARBA00022840"/>
    </source>
</evidence>
<dbReference type="NCBIfam" id="TIGR01970">
    <property type="entry name" value="DEAH_box_HrpB"/>
    <property type="match status" value="1"/>
</dbReference>
<dbReference type="PANTHER" id="PTHR43519:SF1">
    <property type="entry name" value="ATP-DEPENDENT RNA HELICASE HRPB"/>
    <property type="match status" value="1"/>
</dbReference>
<evidence type="ECO:0000313" key="8">
    <source>
        <dbReference type="Proteomes" id="UP001429580"/>
    </source>
</evidence>
<dbReference type="InterPro" id="IPR027417">
    <property type="entry name" value="P-loop_NTPase"/>
</dbReference>
<dbReference type="InterPro" id="IPR001650">
    <property type="entry name" value="Helicase_C-like"/>
</dbReference>
<dbReference type="Gene3D" id="1.20.120.1080">
    <property type="match status" value="1"/>
</dbReference>
<dbReference type="InterPro" id="IPR013689">
    <property type="entry name" value="RNA_helicase_ATP-dep_HrpB_C"/>
</dbReference>
<evidence type="ECO:0000256" key="1">
    <source>
        <dbReference type="ARBA" id="ARBA00022741"/>
    </source>
</evidence>
<comment type="caution">
    <text evidence="7">The sequence shown here is derived from an EMBL/GenBank/DDBJ whole genome shotgun (WGS) entry which is preliminary data.</text>
</comment>
<dbReference type="SUPFAM" id="SSF52540">
    <property type="entry name" value="P-loop containing nucleoside triphosphate hydrolases"/>
    <property type="match status" value="2"/>
</dbReference>
<organism evidence="7 8">
    <name type="scientific">Pseudochelatococcus lubricantis</name>
    <dbReference type="NCBI Taxonomy" id="1538102"/>
    <lineage>
        <taxon>Bacteria</taxon>
        <taxon>Pseudomonadati</taxon>
        <taxon>Pseudomonadota</taxon>
        <taxon>Alphaproteobacteria</taxon>
        <taxon>Hyphomicrobiales</taxon>
        <taxon>Chelatococcaceae</taxon>
        <taxon>Pseudochelatococcus</taxon>
    </lineage>
</organism>
<sequence>MQASLMTDTPPALPIDEVLAPLRGTLARGRNAVLVAPPGAGKTTRVPLALLGESWVGGRRIVMLEPRRLAAQGAAARMAETLSEPVGETVGLRVRLGSKVSARTRIEVVTEGVFARMILDDPELAGIAVVIFDEFHERSLDADFGLALALDAQAGLREDLRILVMSATLDGARVAGLLGAPGAPAPVIESEGRAFPVETRYRGRDPARRLEEEVAAAVRTALASEPGSILVFLPGQGEIRRTEALLEERFSQASAGGQAVDIAPLYGQLDRAAQNLAIRPSPAGRRKVVLATSIAETSLTIDGVRVVIDSGLARVPRFEPDIGITRLETVRASRAAADQRRGRAGRTEPGVCIRLWEEAATGALAPFSTPEILSADLAPLLLDCAAWGIDDPARLPFLDPPPAAAVTEARKLLQGIGALDARHRLTDTGRALQALPLPPRLARMVVEARRGGRGAEAAEIAAVLVERGLGGNAVDITERVGQFRRDRSPRAGDMRRLARNWAGPAADATRAPDPGPLLALAFPDRIARARAGDGAGDGIYVLANGRGATLDPADPLARETWLAVAEITGSAASARIVSAAPLTPEDVETLAGDMIVEAAETTFDTSAKALRSRRTRRLGAIVLDRQPLPVKPDESAAAILARGIAGLGVAALPWTKALTQWRTRVAFLRKAEGADLWPDLSDEALAATVETWLTPHLVGLTGLAQIDTGTLDAALKALLPWDRQQQLERDAPTHFTAPTGSRIPVDYSGDNPSVAVRVQELFGLAGHPAIANGRLPLTLELLSPAHRPIQITRDLPGFWRGSWTAVRAEMRGRYPRHVWPEDPASATATTRAKPRGI</sequence>
<dbReference type="SMART" id="SM00490">
    <property type="entry name" value="HELICc"/>
    <property type="match status" value="1"/>
</dbReference>
<dbReference type="PROSITE" id="PS51192">
    <property type="entry name" value="HELICASE_ATP_BIND_1"/>
    <property type="match status" value="1"/>
</dbReference>
<keyword evidence="2 7" id="KW-0378">Hydrolase</keyword>
<keyword evidence="4" id="KW-0067">ATP-binding</keyword>
<dbReference type="CDD" id="cd18791">
    <property type="entry name" value="SF2_C_RHA"/>
    <property type="match status" value="1"/>
</dbReference>
<evidence type="ECO:0000259" key="6">
    <source>
        <dbReference type="PROSITE" id="PS51194"/>
    </source>
</evidence>
<dbReference type="Pfam" id="PF00270">
    <property type="entry name" value="DEAD"/>
    <property type="match status" value="1"/>
</dbReference>
<feature type="domain" description="Helicase ATP-binding" evidence="5">
    <location>
        <begin position="23"/>
        <end position="187"/>
    </location>
</feature>
<proteinExistence type="predicted"/>
<dbReference type="InterPro" id="IPR010225">
    <property type="entry name" value="HrpB"/>
</dbReference>
<protein>
    <submittedName>
        <fullName evidence="7">ATP-dependent helicase HrpB</fullName>
        <ecNumber evidence="7">3.6.4.13</ecNumber>
    </submittedName>
</protein>
<keyword evidence="8" id="KW-1185">Reference proteome</keyword>
<dbReference type="Pfam" id="PF04408">
    <property type="entry name" value="WHD_HA2"/>
    <property type="match status" value="1"/>
</dbReference>
<dbReference type="PIRSF" id="PIRSF005496">
    <property type="entry name" value="ATP_hel_hrpB"/>
    <property type="match status" value="1"/>
</dbReference>
<evidence type="ECO:0000313" key="7">
    <source>
        <dbReference type="EMBL" id="NIJ56573.1"/>
    </source>
</evidence>
<dbReference type="SMART" id="SM00847">
    <property type="entry name" value="HA2"/>
    <property type="match status" value="1"/>
</dbReference>
<name>A0ABX0UUD1_9HYPH</name>
<dbReference type="PROSITE" id="PS51194">
    <property type="entry name" value="HELICASE_CTER"/>
    <property type="match status" value="1"/>
</dbReference>
<dbReference type="InterPro" id="IPR048333">
    <property type="entry name" value="HA2_WH"/>
</dbReference>
<feature type="domain" description="Helicase C-terminal" evidence="6">
    <location>
        <begin position="202"/>
        <end position="388"/>
    </location>
</feature>
<evidence type="ECO:0000256" key="2">
    <source>
        <dbReference type="ARBA" id="ARBA00022801"/>
    </source>
</evidence>
<keyword evidence="3 7" id="KW-0347">Helicase</keyword>